<evidence type="ECO:0000259" key="7">
    <source>
        <dbReference type="Pfam" id="PF01883"/>
    </source>
</evidence>
<keyword evidence="1 6" id="KW-0479">Metal-binding</keyword>
<keyword evidence="9" id="KW-1185">Reference proteome</keyword>
<dbReference type="Gene3D" id="3.30.300.130">
    <property type="entry name" value="Fe-S cluster assembly (FSCA)"/>
    <property type="match status" value="1"/>
</dbReference>
<evidence type="ECO:0000256" key="3">
    <source>
        <dbReference type="ARBA" id="ARBA00022840"/>
    </source>
</evidence>
<keyword evidence="5 6" id="KW-0411">Iron-sulfur</keyword>
<dbReference type="Proteomes" id="UP000516514">
    <property type="component" value="Chromosome"/>
</dbReference>
<dbReference type="GO" id="GO:0046872">
    <property type="term" value="F:metal ion binding"/>
    <property type="evidence" value="ECO:0007669"/>
    <property type="project" value="UniProtKB-KW"/>
</dbReference>
<organism evidence="8 9">
    <name type="scientific">Candidatus Wolbachia massiliensis</name>
    <dbReference type="NCBI Taxonomy" id="1845000"/>
    <lineage>
        <taxon>Bacteria</taxon>
        <taxon>Pseudomonadati</taxon>
        <taxon>Pseudomonadota</taxon>
        <taxon>Alphaproteobacteria</taxon>
        <taxon>Rickettsiales</taxon>
        <taxon>Anaplasmataceae</taxon>
        <taxon>Wolbachieae</taxon>
        <taxon>Wolbachia</taxon>
    </lineage>
</organism>
<dbReference type="AlphaFoldDB" id="A0A7L7YM91"/>
<dbReference type="GO" id="GO:0140663">
    <property type="term" value="F:ATP-dependent FeS chaperone activity"/>
    <property type="evidence" value="ECO:0007669"/>
    <property type="project" value="InterPro"/>
</dbReference>
<dbReference type="GO" id="GO:0016226">
    <property type="term" value="P:iron-sulfur cluster assembly"/>
    <property type="evidence" value="ECO:0007669"/>
    <property type="project" value="InterPro"/>
</dbReference>
<dbReference type="InterPro" id="IPR034904">
    <property type="entry name" value="FSCA_dom_sf"/>
</dbReference>
<evidence type="ECO:0000256" key="5">
    <source>
        <dbReference type="ARBA" id="ARBA00023014"/>
    </source>
</evidence>
<dbReference type="GO" id="GO:0051539">
    <property type="term" value="F:4 iron, 4 sulfur cluster binding"/>
    <property type="evidence" value="ECO:0007669"/>
    <property type="project" value="TreeGrafter"/>
</dbReference>
<evidence type="ECO:0000313" key="9">
    <source>
        <dbReference type="Proteomes" id="UP000516514"/>
    </source>
</evidence>
<dbReference type="Pfam" id="PF01883">
    <property type="entry name" value="FeS_assembly_P"/>
    <property type="match status" value="1"/>
</dbReference>
<gene>
    <name evidence="8" type="ORF">ID128_05250</name>
</gene>
<evidence type="ECO:0000256" key="2">
    <source>
        <dbReference type="ARBA" id="ARBA00022741"/>
    </source>
</evidence>
<keyword evidence="6" id="KW-0378">Hydrolase</keyword>
<comment type="function">
    <text evidence="6">Binds and transfers iron-sulfur (Fe-S) clusters to target apoproteins. Can hydrolyze ATP.</text>
</comment>
<dbReference type="InterPro" id="IPR019591">
    <property type="entry name" value="Mrp/NBP35_ATP-bd"/>
</dbReference>
<feature type="binding site" evidence="6">
    <location>
        <begin position="103"/>
        <end position="110"/>
    </location>
    <ligand>
        <name>ATP</name>
        <dbReference type="ChEBI" id="CHEBI:30616"/>
    </ligand>
</feature>
<dbReference type="CDD" id="cd02037">
    <property type="entry name" value="Mrp_NBP35"/>
    <property type="match status" value="1"/>
</dbReference>
<dbReference type="EMBL" id="CP061738">
    <property type="protein sequence ID" value="QOD38178.1"/>
    <property type="molecule type" value="Genomic_DNA"/>
</dbReference>
<dbReference type="Gene3D" id="3.40.50.300">
    <property type="entry name" value="P-loop containing nucleotide triphosphate hydrolases"/>
    <property type="match status" value="1"/>
</dbReference>
<comment type="similarity">
    <text evidence="6">Belongs to the Mrp/NBP35 ATP-binding proteins family.</text>
</comment>
<dbReference type="GO" id="GO:0005524">
    <property type="term" value="F:ATP binding"/>
    <property type="evidence" value="ECO:0007669"/>
    <property type="project" value="UniProtKB-UniRule"/>
</dbReference>
<evidence type="ECO:0000256" key="6">
    <source>
        <dbReference type="HAMAP-Rule" id="MF_02040"/>
    </source>
</evidence>
<accession>A0A7L7YM91</accession>
<evidence type="ECO:0000256" key="1">
    <source>
        <dbReference type="ARBA" id="ARBA00022723"/>
    </source>
</evidence>
<dbReference type="SUPFAM" id="SSF117916">
    <property type="entry name" value="Fe-S cluster assembly (FSCA) domain-like"/>
    <property type="match status" value="1"/>
</dbReference>
<proteinExistence type="inferred from homology"/>
<evidence type="ECO:0000313" key="8">
    <source>
        <dbReference type="EMBL" id="QOD38178.1"/>
    </source>
</evidence>
<dbReference type="SUPFAM" id="SSF52540">
    <property type="entry name" value="P-loop containing nucleoside triphosphate hydrolases"/>
    <property type="match status" value="1"/>
</dbReference>
<dbReference type="Pfam" id="PF10609">
    <property type="entry name" value="ParA"/>
    <property type="match status" value="1"/>
</dbReference>
<dbReference type="GO" id="GO:0016887">
    <property type="term" value="F:ATP hydrolysis activity"/>
    <property type="evidence" value="ECO:0007669"/>
    <property type="project" value="UniProtKB-UniRule"/>
</dbReference>
<dbReference type="InterPro" id="IPR027417">
    <property type="entry name" value="P-loop_NTPase"/>
</dbReference>
<comment type="subunit">
    <text evidence="6">Homodimer.</text>
</comment>
<keyword evidence="2 6" id="KW-0547">Nucleotide-binding</keyword>
<protein>
    <recommendedName>
        <fullName evidence="6">Iron-sulfur cluster carrier protein</fullName>
    </recommendedName>
</protein>
<dbReference type="InterPro" id="IPR002744">
    <property type="entry name" value="MIP18-like"/>
</dbReference>
<dbReference type="RefSeq" id="WP_191110988.1">
    <property type="nucleotide sequence ID" value="NZ_CP061738.1"/>
</dbReference>
<sequence>MINERIVRESLKKVIEQKSGKDVIALGMISSIIIKGGNVGFALEISGNTQASEELRRSCEQAVKAIPGVGKVTVVATGQKQTVQQKTKLHIEGVKNIIVVASGKGGVGKSTVALNVALSLEKLKHKVALVDADIYGPSIPKMLGTETLKPEIQNGKALPIEKHGLHTISIGYFIDKDRAAIWRGPMITKALYNLLIGTRWSDVEYLIIDTPPGTGDVHLSLMENFNLTGAIIVSTPQGLALIDARKIYDMFTKLSVPVIGIVENMSYFTQNGLETYIFGKDGVKRMSEELGIKLLGRIPLDPQICHASDCGDPSMLSEDLAKFYKDIALETLCSCKILKKP</sequence>
<dbReference type="InterPro" id="IPR044304">
    <property type="entry name" value="NUBPL-like"/>
</dbReference>
<dbReference type="HAMAP" id="MF_02040">
    <property type="entry name" value="Mrp_NBP35"/>
    <property type="match status" value="1"/>
</dbReference>
<evidence type="ECO:0000256" key="4">
    <source>
        <dbReference type="ARBA" id="ARBA00023004"/>
    </source>
</evidence>
<dbReference type="FunFam" id="3.40.50.300:FF:001119">
    <property type="entry name" value="Iron-sulfur cluster carrier protein"/>
    <property type="match status" value="1"/>
</dbReference>
<reference evidence="8 9" key="1">
    <citation type="submission" date="2020-09" db="EMBL/GenBank/DDBJ databases">
        <title>An Earliest Endosymbiont, Wolbachia massiliensis sp. nov., Strain PL13 From the Bed Bug (Cimex hemipterius), Type strain of a New supergroup T.</title>
        <authorList>
            <person name="Laidoudi Y."/>
            <person name="Levasseur A."/>
            <person name="Medkour H."/>
            <person name="Maaloum M."/>
            <person name="BenKhedher M."/>
            <person name="Sambou M."/>
            <person name="Bassene H."/>
            <person name="Davoust B."/>
            <person name="Fenollar F."/>
            <person name="Raoult D."/>
            <person name="Mediannikov O."/>
        </authorList>
    </citation>
    <scope>NUCLEOTIDE SEQUENCE [LARGE SCALE GENOMIC DNA]</scope>
    <source>
        <strain evidence="8 9">PL13</strain>
    </source>
</reference>
<dbReference type="PANTHER" id="PTHR42961">
    <property type="entry name" value="IRON-SULFUR PROTEIN NUBPL"/>
    <property type="match status" value="1"/>
</dbReference>
<dbReference type="KEGG" id="wms:ID128_05250"/>
<keyword evidence="3 6" id="KW-0067">ATP-binding</keyword>
<feature type="domain" description="MIP18 family-like" evidence="7">
    <location>
        <begin position="7"/>
        <end position="74"/>
    </location>
</feature>
<keyword evidence="4 6" id="KW-0408">Iron</keyword>
<name>A0A7L7YM91_9RICK</name>
<dbReference type="PANTHER" id="PTHR42961:SF2">
    <property type="entry name" value="IRON-SULFUR PROTEIN NUBPL"/>
    <property type="match status" value="1"/>
</dbReference>
<dbReference type="InterPro" id="IPR033756">
    <property type="entry name" value="YlxH/NBP35"/>
</dbReference>